<proteinExistence type="predicted"/>
<dbReference type="EMBL" id="JAOL01000094">
    <property type="protein sequence ID" value="EUA91196.1"/>
    <property type="molecule type" value="Genomic_DNA"/>
</dbReference>
<feature type="region of interest" description="Disordered" evidence="1">
    <location>
        <begin position="333"/>
        <end position="354"/>
    </location>
</feature>
<protein>
    <submittedName>
        <fullName evidence="2">Uncharacterized protein</fullName>
    </submittedName>
</protein>
<evidence type="ECO:0000313" key="3">
    <source>
        <dbReference type="Proteomes" id="UP000020681"/>
    </source>
</evidence>
<organism evidence="2 3">
    <name type="scientific">Mycobacterium ulcerans str. Harvey</name>
    <dbReference type="NCBI Taxonomy" id="1299332"/>
    <lineage>
        <taxon>Bacteria</taxon>
        <taxon>Bacillati</taxon>
        <taxon>Actinomycetota</taxon>
        <taxon>Actinomycetes</taxon>
        <taxon>Mycobacteriales</taxon>
        <taxon>Mycobacteriaceae</taxon>
        <taxon>Mycobacterium</taxon>
        <taxon>Mycobacterium ulcerans group</taxon>
    </lineage>
</organism>
<feature type="compositionally biased region" description="Basic residues" evidence="1">
    <location>
        <begin position="188"/>
        <end position="206"/>
    </location>
</feature>
<feature type="compositionally biased region" description="Low complexity" evidence="1">
    <location>
        <begin position="333"/>
        <end position="342"/>
    </location>
</feature>
<evidence type="ECO:0000313" key="2">
    <source>
        <dbReference type="EMBL" id="EUA91196.1"/>
    </source>
</evidence>
<feature type="region of interest" description="Disordered" evidence="1">
    <location>
        <begin position="128"/>
        <end position="221"/>
    </location>
</feature>
<sequence length="444" mass="46002">MSAKAVSGQQTGLVDAVRAAESALDQARSLLDAVDSAAGDIRHAVATMPSVLADIQAGIQHANEQLQKSPANKSAYAAELIAARDAAARAVDNARVTGAADPLSAFAQLTTADADLDRLLAAIAQEQANAETSDVHSNRHCSRPSRGYARSRTTSIPVAAVSGRKPGPGWPRPDVDSTPHRATDRPIRPKRSPRPTRPRRWPRTRSRWPIPTCRPPSAPTRARAAAIPAQSLATSSLATSSAEACAVVSAGGAPPRSAAPRARPATHPAAASWAAAGGSSAHAPSQRNRLDRLGVLRTTGTIRHREHQAQKCARPRAGTGYPYMDVHIFGRAGAPASGAPPRTETSPDLSGPAGTDGAVRLRHVLAGGLNLLAVRVGLLVDHLEVATQLADELLASHRTGATPEVAGGQHIANDGLVLGLQRSGLCADEGAVGVDIAELVVNCH</sequence>
<feature type="region of interest" description="Disordered" evidence="1">
    <location>
        <begin position="250"/>
        <end position="286"/>
    </location>
</feature>
<feature type="compositionally biased region" description="Basic and acidic residues" evidence="1">
    <location>
        <begin position="173"/>
        <end position="187"/>
    </location>
</feature>
<reference evidence="2 3" key="1">
    <citation type="submission" date="2014-01" db="EMBL/GenBank/DDBJ databases">
        <authorList>
            <person name="Dobos K."/>
            <person name="Lenaerts A."/>
            <person name="Ordway D."/>
            <person name="DeGroote M.A."/>
            <person name="Parker T."/>
            <person name="Sizemore C."/>
            <person name="Tallon L.J."/>
            <person name="Sadzewicz L.K."/>
            <person name="Sengamalay N."/>
            <person name="Fraser C.M."/>
            <person name="Hine E."/>
            <person name="Shefchek K.A."/>
            <person name="Das S.P."/>
            <person name="Tettelin H."/>
        </authorList>
    </citation>
    <scope>NUCLEOTIDE SEQUENCE [LARGE SCALE GENOMIC DNA]</scope>
    <source>
        <strain evidence="2 3">Harvey</strain>
    </source>
</reference>
<accession>A0ABN0R346</accession>
<dbReference type="Proteomes" id="UP000020681">
    <property type="component" value="Unassembled WGS sequence"/>
</dbReference>
<feature type="compositionally biased region" description="Low complexity" evidence="1">
    <location>
        <begin position="250"/>
        <end position="285"/>
    </location>
</feature>
<keyword evidence="3" id="KW-1185">Reference proteome</keyword>
<comment type="caution">
    <text evidence="2">The sequence shown here is derived from an EMBL/GenBank/DDBJ whole genome shotgun (WGS) entry which is preliminary data.</text>
</comment>
<gene>
    <name evidence="2" type="ORF">I551_2350</name>
</gene>
<evidence type="ECO:0000256" key="1">
    <source>
        <dbReference type="SAM" id="MobiDB-lite"/>
    </source>
</evidence>
<name>A0ABN0R346_MYCUL</name>